<evidence type="ECO:0000313" key="2">
    <source>
        <dbReference type="Proteomes" id="UP000236319"/>
    </source>
</evidence>
<comment type="caution">
    <text evidence="1">The sequence shown here is derived from an EMBL/GenBank/DDBJ whole genome shotgun (WGS) entry which is preliminary data.</text>
</comment>
<dbReference type="VEuPathDB" id="PiroplasmaDB:BOVATA_020600"/>
<reference evidence="1 2" key="1">
    <citation type="journal article" date="2017" name="BMC Genomics">
        <title>Whole-genome assembly of Babesia ovata and comparative genomics between closely related pathogens.</title>
        <authorList>
            <person name="Yamagishi J."/>
            <person name="Asada M."/>
            <person name="Hakimi H."/>
            <person name="Tanaka T.Q."/>
            <person name="Sugimoto C."/>
            <person name="Kawazu S."/>
        </authorList>
    </citation>
    <scope>NUCLEOTIDE SEQUENCE [LARGE SCALE GENOMIC DNA]</scope>
    <source>
        <strain evidence="1 2">Miyake</strain>
    </source>
</reference>
<dbReference type="AlphaFoldDB" id="A0A2H6KC52"/>
<gene>
    <name evidence="1" type="ORF">BOVATA_020600</name>
</gene>
<sequence>MQNSLRNMGFLAHQYKEALCLSDAFRETSAPLLNQFLYRFKLIRNFVERTGEGFIIHIFDFRFFKRCQTHSLDVPDRRWKMTIICLAS</sequence>
<dbReference type="RefSeq" id="XP_028866810.1">
    <property type="nucleotide sequence ID" value="XM_029010977.1"/>
</dbReference>
<keyword evidence="2" id="KW-1185">Reference proteome</keyword>
<name>A0A2H6KC52_9APIC</name>
<protein>
    <submittedName>
        <fullName evidence="1">Inter-alpha-trypsin inhibitor heavy chain H4-like isoform X2, putative</fullName>
    </submittedName>
</protein>
<accession>A0A2H6KC52</accession>
<evidence type="ECO:0000313" key="1">
    <source>
        <dbReference type="EMBL" id="GBE60567.1"/>
    </source>
</evidence>
<dbReference type="EMBL" id="BDSA01000002">
    <property type="protein sequence ID" value="GBE60567.1"/>
    <property type="molecule type" value="Genomic_DNA"/>
</dbReference>
<dbReference type="Proteomes" id="UP000236319">
    <property type="component" value="Unassembled WGS sequence"/>
</dbReference>
<proteinExistence type="predicted"/>
<dbReference type="GeneID" id="39874337"/>
<organism evidence="1 2">
    <name type="scientific">Babesia ovata</name>
    <dbReference type="NCBI Taxonomy" id="189622"/>
    <lineage>
        <taxon>Eukaryota</taxon>
        <taxon>Sar</taxon>
        <taxon>Alveolata</taxon>
        <taxon>Apicomplexa</taxon>
        <taxon>Aconoidasida</taxon>
        <taxon>Piroplasmida</taxon>
        <taxon>Babesiidae</taxon>
        <taxon>Babesia</taxon>
    </lineage>
</organism>